<organism evidence="6 7">
    <name type="scientific">Lysobacter korlensis</name>
    <dbReference type="NCBI Taxonomy" id="553636"/>
    <lineage>
        <taxon>Bacteria</taxon>
        <taxon>Pseudomonadati</taxon>
        <taxon>Pseudomonadota</taxon>
        <taxon>Gammaproteobacteria</taxon>
        <taxon>Lysobacterales</taxon>
        <taxon>Lysobacteraceae</taxon>
        <taxon>Lysobacter</taxon>
    </lineage>
</organism>
<dbReference type="PROSITE" id="PS51257">
    <property type="entry name" value="PROKAR_LIPOPROTEIN"/>
    <property type="match status" value="1"/>
</dbReference>
<reference evidence="6 7" key="1">
    <citation type="submission" date="2024-09" db="EMBL/GenBank/DDBJ databases">
        <authorList>
            <person name="Sun Q."/>
            <person name="Mori K."/>
        </authorList>
    </citation>
    <scope>NUCLEOTIDE SEQUENCE [LARGE SCALE GENOMIC DNA]</scope>
    <source>
        <strain evidence="6 7">KCTC 23076</strain>
    </source>
</reference>
<dbReference type="RefSeq" id="WP_386671070.1">
    <property type="nucleotide sequence ID" value="NZ_JBHLTG010000004.1"/>
</dbReference>
<evidence type="ECO:0000256" key="4">
    <source>
        <dbReference type="SAM" id="SignalP"/>
    </source>
</evidence>
<comment type="catalytic activity">
    <reaction evidence="3">
        <text>L-methionyl-[protein] + [thioredoxin]-disulfide + H2O = L-methionyl-(R)-S-oxide-[protein] + [thioredoxin]-dithiol</text>
        <dbReference type="Rhea" id="RHEA:24164"/>
        <dbReference type="Rhea" id="RHEA-COMP:10698"/>
        <dbReference type="Rhea" id="RHEA-COMP:10700"/>
        <dbReference type="Rhea" id="RHEA-COMP:12313"/>
        <dbReference type="Rhea" id="RHEA-COMP:12314"/>
        <dbReference type="ChEBI" id="CHEBI:15377"/>
        <dbReference type="ChEBI" id="CHEBI:16044"/>
        <dbReference type="ChEBI" id="CHEBI:29950"/>
        <dbReference type="ChEBI" id="CHEBI:45764"/>
        <dbReference type="ChEBI" id="CHEBI:50058"/>
        <dbReference type="EC" id="1.8.4.12"/>
    </reaction>
</comment>
<evidence type="ECO:0000256" key="3">
    <source>
        <dbReference type="ARBA" id="ARBA00048488"/>
    </source>
</evidence>
<dbReference type="Gene3D" id="2.170.150.20">
    <property type="entry name" value="Peptide methionine sulfoxide reductase"/>
    <property type="match status" value="1"/>
</dbReference>
<dbReference type="PROSITE" id="PS51790">
    <property type="entry name" value="MSRB"/>
    <property type="match status" value="1"/>
</dbReference>
<dbReference type="InterPro" id="IPR002579">
    <property type="entry name" value="Met_Sox_Rdtase_MsrB_dom"/>
</dbReference>
<dbReference type="EMBL" id="JBHLTG010000004">
    <property type="protein sequence ID" value="MFC0679891.1"/>
    <property type="molecule type" value="Genomic_DNA"/>
</dbReference>
<evidence type="ECO:0000313" key="7">
    <source>
        <dbReference type="Proteomes" id="UP001589896"/>
    </source>
</evidence>
<evidence type="ECO:0000256" key="1">
    <source>
        <dbReference type="ARBA" id="ARBA00012499"/>
    </source>
</evidence>
<keyword evidence="2 6" id="KW-0560">Oxidoreductase</keyword>
<dbReference type="GO" id="GO:0033743">
    <property type="term" value="F:peptide-methionine (R)-S-oxide reductase activity"/>
    <property type="evidence" value="ECO:0007669"/>
    <property type="project" value="UniProtKB-EC"/>
</dbReference>
<keyword evidence="4" id="KW-0732">Signal</keyword>
<keyword evidence="7" id="KW-1185">Reference proteome</keyword>
<dbReference type="PANTHER" id="PTHR10173:SF57">
    <property type="entry name" value="PEPTIDE-METHIONINE (R)-S-OXIDE REDUCTASE"/>
    <property type="match status" value="1"/>
</dbReference>
<comment type="caution">
    <text evidence="6">The sequence shown here is derived from an EMBL/GenBank/DDBJ whole genome shotgun (WGS) entry which is preliminary data.</text>
</comment>
<dbReference type="EC" id="1.8.4.12" evidence="1"/>
<dbReference type="SUPFAM" id="SSF51316">
    <property type="entry name" value="Mss4-like"/>
    <property type="match status" value="1"/>
</dbReference>
<proteinExistence type="predicted"/>
<evidence type="ECO:0000256" key="2">
    <source>
        <dbReference type="ARBA" id="ARBA00023002"/>
    </source>
</evidence>
<dbReference type="InterPro" id="IPR006311">
    <property type="entry name" value="TAT_signal"/>
</dbReference>
<protein>
    <recommendedName>
        <fullName evidence="1">peptide-methionine (R)-S-oxide reductase</fullName>
        <ecNumber evidence="1">1.8.4.12</ecNumber>
    </recommendedName>
</protein>
<name>A0ABV6RSX0_9GAMM</name>
<feature type="domain" description="MsrB" evidence="5">
    <location>
        <begin position="48"/>
        <end position="169"/>
    </location>
</feature>
<gene>
    <name evidence="6" type="primary">msrB</name>
    <name evidence="6" type="ORF">ACFFGH_18800</name>
</gene>
<dbReference type="InterPro" id="IPR011057">
    <property type="entry name" value="Mss4-like_sf"/>
</dbReference>
<dbReference type="Pfam" id="PF01641">
    <property type="entry name" value="SelR"/>
    <property type="match status" value="1"/>
</dbReference>
<sequence length="178" mass="19075">MNRRNVLQGLASVAALSLFSGCSRAAPAAATATAAAAGTAVVPLKRPEAYWRDKVSPAAYAVLFEEDTERAGSSPLNAEKRDGTYVCAACHLPLFSSRNKFESGTGWPSFTQPIKGHMATKTDYKIVLPRTEYHCARCGGHQGHVFDDGPAPRGERWCNNGLALRFVPKGQSLPALRG</sequence>
<feature type="chain" id="PRO_5047341617" description="peptide-methionine (R)-S-oxide reductase" evidence="4">
    <location>
        <begin position="26"/>
        <end position="178"/>
    </location>
</feature>
<dbReference type="PANTHER" id="PTHR10173">
    <property type="entry name" value="METHIONINE SULFOXIDE REDUCTASE"/>
    <property type="match status" value="1"/>
</dbReference>
<dbReference type="Proteomes" id="UP001589896">
    <property type="component" value="Unassembled WGS sequence"/>
</dbReference>
<accession>A0ABV6RSX0</accession>
<evidence type="ECO:0000313" key="6">
    <source>
        <dbReference type="EMBL" id="MFC0679891.1"/>
    </source>
</evidence>
<dbReference type="PROSITE" id="PS51318">
    <property type="entry name" value="TAT"/>
    <property type="match status" value="1"/>
</dbReference>
<evidence type="ECO:0000259" key="5">
    <source>
        <dbReference type="PROSITE" id="PS51790"/>
    </source>
</evidence>
<feature type="signal peptide" evidence="4">
    <location>
        <begin position="1"/>
        <end position="25"/>
    </location>
</feature>
<dbReference type="InterPro" id="IPR028427">
    <property type="entry name" value="Met_Sox_Rdtase_MsrB"/>
</dbReference>
<dbReference type="NCBIfam" id="TIGR00357">
    <property type="entry name" value="peptide-methionine (R)-S-oxide reductase MsrB"/>
    <property type="match status" value="1"/>
</dbReference>